<evidence type="ECO:0000256" key="2">
    <source>
        <dbReference type="ARBA" id="ARBA00004236"/>
    </source>
</evidence>
<dbReference type="PANTHER" id="PTHR45453">
    <property type="entry name" value="PHOSPHATE REGULON SENSOR PROTEIN PHOR"/>
    <property type="match status" value="1"/>
</dbReference>
<keyword evidence="8" id="KW-0547">Nucleotide-binding</keyword>
<evidence type="ECO:0000256" key="7">
    <source>
        <dbReference type="ARBA" id="ARBA00022679"/>
    </source>
</evidence>
<dbReference type="SMART" id="SM00388">
    <property type="entry name" value="HisKA"/>
    <property type="match status" value="1"/>
</dbReference>
<evidence type="ECO:0000256" key="11">
    <source>
        <dbReference type="ARBA" id="ARBA00023012"/>
    </source>
</evidence>
<dbReference type="SUPFAM" id="SSF55874">
    <property type="entry name" value="ATPase domain of HSP90 chaperone/DNA topoisomerase II/histidine kinase"/>
    <property type="match status" value="1"/>
</dbReference>
<keyword evidence="9" id="KW-0418">Kinase</keyword>
<sequence>MSLLKEFLSQVGEGYLLIDKEGRVVFGNDFLIRRGLLKRDFEGKPYYECVNNLTVVSCLAEALSEKSDKLCNFDHEEREYSLYAFVGSDLTVVRFSDITDLRRYERSRREFVANVSHELKTPIAVLKSLLETLYEEEDREEKKAFLEKVLKRVEDMRRLVEDLLILTKLESGEERIKREDINLKMLIDEIFELFESQALETKIDLKNSVEEGFKIKGDWDKLFLLFKNLVDNAIKYNKEGGKVEVKAYKKDGVAVVEVNDTGIGIPKDHLPFIFERFYRVDPSRSREMGGTGLGLSIVKHIALSHGGKVEVESEEGKGSTFRVYLPLE</sequence>
<evidence type="ECO:0000256" key="6">
    <source>
        <dbReference type="ARBA" id="ARBA00022553"/>
    </source>
</evidence>
<dbReference type="Gene3D" id="3.30.565.10">
    <property type="entry name" value="Histidine kinase-like ATPase, C-terminal domain"/>
    <property type="match status" value="1"/>
</dbReference>
<dbReference type="InterPro" id="IPR036890">
    <property type="entry name" value="HATPase_C_sf"/>
</dbReference>
<comment type="caution">
    <text evidence="14">The sequence shown here is derived from an EMBL/GenBank/DDBJ whole genome shotgun (WGS) entry which is preliminary data.</text>
</comment>
<evidence type="ECO:0000256" key="12">
    <source>
        <dbReference type="ARBA" id="ARBA00023136"/>
    </source>
</evidence>
<evidence type="ECO:0000259" key="13">
    <source>
        <dbReference type="PROSITE" id="PS50109"/>
    </source>
</evidence>
<protein>
    <recommendedName>
        <fullName evidence="4">histidine kinase</fullName>
        <ecNumber evidence="4">2.7.13.3</ecNumber>
    </recommendedName>
</protein>
<dbReference type="Pfam" id="PF02518">
    <property type="entry name" value="HATPase_c"/>
    <property type="match status" value="1"/>
</dbReference>
<dbReference type="InterPro" id="IPR003661">
    <property type="entry name" value="HisK_dim/P_dom"/>
</dbReference>
<dbReference type="Pfam" id="PF00512">
    <property type="entry name" value="HisKA"/>
    <property type="match status" value="1"/>
</dbReference>
<keyword evidence="10" id="KW-0067">ATP-binding</keyword>
<evidence type="ECO:0000256" key="10">
    <source>
        <dbReference type="ARBA" id="ARBA00022840"/>
    </source>
</evidence>
<dbReference type="GO" id="GO:0016036">
    <property type="term" value="P:cellular response to phosphate starvation"/>
    <property type="evidence" value="ECO:0007669"/>
    <property type="project" value="TreeGrafter"/>
</dbReference>
<comment type="subcellular location">
    <subcellularLocation>
        <location evidence="2">Cell membrane</location>
    </subcellularLocation>
    <subcellularLocation>
        <location evidence="3">Membrane raft</location>
        <topology evidence="3">Multi-pass membrane protein</topology>
    </subcellularLocation>
</comment>
<dbReference type="GO" id="GO:0045121">
    <property type="term" value="C:membrane raft"/>
    <property type="evidence" value="ECO:0007669"/>
    <property type="project" value="UniProtKB-SubCell"/>
</dbReference>
<dbReference type="AlphaFoldDB" id="A0A7C2ZG42"/>
<organism evidence="14">
    <name type="scientific">Hydrogenobacter sp</name>
    <dbReference type="NCBI Taxonomy" id="2152829"/>
    <lineage>
        <taxon>Bacteria</taxon>
        <taxon>Pseudomonadati</taxon>
        <taxon>Aquificota</taxon>
        <taxon>Aquificia</taxon>
        <taxon>Aquificales</taxon>
        <taxon>Aquificaceae</taxon>
        <taxon>Hydrogenobacter</taxon>
    </lineage>
</organism>
<dbReference type="PRINTS" id="PR00344">
    <property type="entry name" value="BCTRLSENSOR"/>
</dbReference>
<dbReference type="GO" id="GO:0005886">
    <property type="term" value="C:plasma membrane"/>
    <property type="evidence" value="ECO:0007669"/>
    <property type="project" value="UniProtKB-SubCell"/>
</dbReference>
<reference evidence="14" key="1">
    <citation type="journal article" date="2020" name="mSystems">
        <title>Genome- and Community-Level Interaction Insights into Carbon Utilization and Element Cycling Functions of Hydrothermarchaeota in Hydrothermal Sediment.</title>
        <authorList>
            <person name="Zhou Z."/>
            <person name="Liu Y."/>
            <person name="Xu W."/>
            <person name="Pan J."/>
            <person name="Luo Z.H."/>
            <person name="Li M."/>
        </authorList>
    </citation>
    <scope>NUCLEOTIDE SEQUENCE [LARGE SCALE GENOMIC DNA]</scope>
    <source>
        <strain evidence="14">SpSt-132</strain>
    </source>
</reference>
<evidence type="ECO:0000256" key="5">
    <source>
        <dbReference type="ARBA" id="ARBA00022475"/>
    </source>
</evidence>
<dbReference type="SUPFAM" id="SSF47384">
    <property type="entry name" value="Homodimeric domain of signal transducing histidine kinase"/>
    <property type="match status" value="1"/>
</dbReference>
<evidence type="ECO:0000256" key="3">
    <source>
        <dbReference type="ARBA" id="ARBA00004314"/>
    </source>
</evidence>
<dbReference type="PANTHER" id="PTHR45453:SF1">
    <property type="entry name" value="PHOSPHATE REGULON SENSOR PROTEIN PHOR"/>
    <property type="match status" value="1"/>
</dbReference>
<dbReference type="EC" id="2.7.13.3" evidence="4"/>
<evidence type="ECO:0000256" key="1">
    <source>
        <dbReference type="ARBA" id="ARBA00000085"/>
    </source>
</evidence>
<dbReference type="FunFam" id="3.30.565.10:FF:000023">
    <property type="entry name" value="PAS domain-containing sensor histidine kinase"/>
    <property type="match status" value="1"/>
</dbReference>
<feature type="domain" description="Histidine kinase" evidence="13">
    <location>
        <begin position="114"/>
        <end position="328"/>
    </location>
</feature>
<keyword evidence="7" id="KW-0808">Transferase</keyword>
<dbReference type="InterPro" id="IPR003594">
    <property type="entry name" value="HATPase_dom"/>
</dbReference>
<dbReference type="GO" id="GO:0005524">
    <property type="term" value="F:ATP binding"/>
    <property type="evidence" value="ECO:0007669"/>
    <property type="project" value="UniProtKB-KW"/>
</dbReference>
<dbReference type="InterPro" id="IPR005467">
    <property type="entry name" value="His_kinase_dom"/>
</dbReference>
<dbReference type="FunFam" id="1.10.287.130:FF:000001">
    <property type="entry name" value="Two-component sensor histidine kinase"/>
    <property type="match status" value="1"/>
</dbReference>
<dbReference type="InterPro" id="IPR050351">
    <property type="entry name" value="BphY/WalK/GraS-like"/>
</dbReference>
<dbReference type="GO" id="GO:0000155">
    <property type="term" value="F:phosphorelay sensor kinase activity"/>
    <property type="evidence" value="ECO:0007669"/>
    <property type="project" value="InterPro"/>
</dbReference>
<evidence type="ECO:0000256" key="9">
    <source>
        <dbReference type="ARBA" id="ARBA00022777"/>
    </source>
</evidence>
<dbReference type="GO" id="GO:0004721">
    <property type="term" value="F:phosphoprotein phosphatase activity"/>
    <property type="evidence" value="ECO:0007669"/>
    <property type="project" value="TreeGrafter"/>
</dbReference>
<dbReference type="PROSITE" id="PS50109">
    <property type="entry name" value="HIS_KIN"/>
    <property type="match status" value="1"/>
</dbReference>
<dbReference type="InterPro" id="IPR004358">
    <property type="entry name" value="Sig_transdc_His_kin-like_C"/>
</dbReference>
<keyword evidence="5" id="KW-1003">Cell membrane</keyword>
<comment type="catalytic activity">
    <reaction evidence="1">
        <text>ATP + protein L-histidine = ADP + protein N-phospho-L-histidine.</text>
        <dbReference type="EC" id="2.7.13.3"/>
    </reaction>
</comment>
<evidence type="ECO:0000256" key="4">
    <source>
        <dbReference type="ARBA" id="ARBA00012438"/>
    </source>
</evidence>
<evidence type="ECO:0000256" key="8">
    <source>
        <dbReference type="ARBA" id="ARBA00022741"/>
    </source>
</evidence>
<dbReference type="EMBL" id="DSFP01000081">
    <property type="protein sequence ID" value="HEW46930.1"/>
    <property type="molecule type" value="Genomic_DNA"/>
</dbReference>
<keyword evidence="6" id="KW-0597">Phosphoprotein</keyword>
<accession>A0A7C2ZG42</accession>
<keyword evidence="12" id="KW-0472">Membrane</keyword>
<keyword evidence="11" id="KW-0902">Two-component regulatory system</keyword>
<gene>
    <name evidence="14" type="ORF">ENO47_09785</name>
</gene>
<proteinExistence type="predicted"/>
<dbReference type="SMART" id="SM00387">
    <property type="entry name" value="HATPase_c"/>
    <property type="match status" value="1"/>
</dbReference>
<name>A0A7C2ZG42_9AQUI</name>
<dbReference type="CDD" id="cd00075">
    <property type="entry name" value="HATPase"/>
    <property type="match status" value="1"/>
</dbReference>
<dbReference type="InterPro" id="IPR036097">
    <property type="entry name" value="HisK_dim/P_sf"/>
</dbReference>
<dbReference type="CDD" id="cd00082">
    <property type="entry name" value="HisKA"/>
    <property type="match status" value="1"/>
</dbReference>
<evidence type="ECO:0000313" key="14">
    <source>
        <dbReference type="EMBL" id="HEW46930.1"/>
    </source>
</evidence>
<dbReference type="Gene3D" id="1.10.287.130">
    <property type="match status" value="1"/>
</dbReference>